<accession>A0AAD3HIL2</accession>
<organism evidence="2 3">
    <name type="scientific">Astrephomene gubernaculifera</name>
    <dbReference type="NCBI Taxonomy" id="47775"/>
    <lineage>
        <taxon>Eukaryota</taxon>
        <taxon>Viridiplantae</taxon>
        <taxon>Chlorophyta</taxon>
        <taxon>core chlorophytes</taxon>
        <taxon>Chlorophyceae</taxon>
        <taxon>CS clade</taxon>
        <taxon>Chlamydomonadales</taxon>
        <taxon>Astrephomenaceae</taxon>
        <taxon>Astrephomene</taxon>
    </lineage>
</organism>
<protein>
    <submittedName>
        <fullName evidence="2">Uncharacterized protein</fullName>
    </submittedName>
</protein>
<evidence type="ECO:0000313" key="3">
    <source>
        <dbReference type="Proteomes" id="UP001054857"/>
    </source>
</evidence>
<sequence>MDHYTYPRGNEAAAAEVGPGKRRVPGPEERRGRTDLFDVVHHTCHLKPQEYTGGDRWLEARGKAHAPGPEQRRGRRDLSDVLLLKARAGSAEGSGGAGAVAGKGARAGAAAVGDMWLDAKGKAHAEGPEVRRGRAGLYDTLHQTSNPYEGGSKVGDAWLEHKGKKVLPQLPPEAGAALAGIPAPVVVRRLPDERVYGTHLTTIQGQLTVKQ</sequence>
<reference evidence="2 3" key="1">
    <citation type="journal article" date="2021" name="Sci. Rep.">
        <title>Genome sequencing of the multicellular alga Astrephomene provides insights into convergent evolution of germ-soma differentiation.</title>
        <authorList>
            <person name="Yamashita S."/>
            <person name="Yamamoto K."/>
            <person name="Matsuzaki R."/>
            <person name="Suzuki S."/>
            <person name="Yamaguchi H."/>
            <person name="Hirooka S."/>
            <person name="Minakuchi Y."/>
            <person name="Miyagishima S."/>
            <person name="Kawachi M."/>
            <person name="Toyoda A."/>
            <person name="Nozaki H."/>
        </authorList>
    </citation>
    <scope>NUCLEOTIDE SEQUENCE [LARGE SCALE GENOMIC DNA]</scope>
    <source>
        <strain evidence="2 3">NIES-4017</strain>
    </source>
</reference>
<evidence type="ECO:0000256" key="1">
    <source>
        <dbReference type="SAM" id="MobiDB-lite"/>
    </source>
</evidence>
<comment type="caution">
    <text evidence="2">The sequence shown here is derived from an EMBL/GenBank/DDBJ whole genome shotgun (WGS) entry which is preliminary data.</text>
</comment>
<dbReference type="EMBL" id="BMAR01000002">
    <property type="protein sequence ID" value="GFR42018.1"/>
    <property type="molecule type" value="Genomic_DNA"/>
</dbReference>
<feature type="compositionally biased region" description="Basic and acidic residues" evidence="1">
    <location>
        <begin position="25"/>
        <end position="34"/>
    </location>
</feature>
<evidence type="ECO:0000313" key="2">
    <source>
        <dbReference type="EMBL" id="GFR42018.1"/>
    </source>
</evidence>
<feature type="region of interest" description="Disordered" evidence="1">
    <location>
        <begin position="1"/>
        <end position="34"/>
    </location>
</feature>
<dbReference type="Proteomes" id="UP001054857">
    <property type="component" value="Unassembled WGS sequence"/>
</dbReference>
<dbReference type="AlphaFoldDB" id="A0AAD3HIL2"/>
<keyword evidence="3" id="KW-1185">Reference proteome</keyword>
<gene>
    <name evidence="2" type="ORF">Agub_g2834</name>
</gene>
<name>A0AAD3HIL2_9CHLO</name>
<proteinExistence type="predicted"/>